<protein>
    <submittedName>
        <fullName evidence="5">Transcriptional regulator</fullName>
    </submittedName>
</protein>
<dbReference type="GO" id="GO:0003677">
    <property type="term" value="F:DNA binding"/>
    <property type="evidence" value="ECO:0007669"/>
    <property type="project" value="UniProtKB-KW"/>
</dbReference>
<dbReference type="OrthoDB" id="194599at2"/>
<organism evidence="5 6">
    <name type="scientific">Phenylobacterium soli</name>
    <dbReference type="NCBI Taxonomy" id="2170551"/>
    <lineage>
        <taxon>Bacteria</taxon>
        <taxon>Pseudomonadati</taxon>
        <taxon>Pseudomonadota</taxon>
        <taxon>Alphaproteobacteria</taxon>
        <taxon>Caulobacterales</taxon>
        <taxon>Caulobacteraceae</taxon>
        <taxon>Phenylobacterium</taxon>
    </lineage>
</organism>
<evidence type="ECO:0000313" key="6">
    <source>
        <dbReference type="Proteomes" id="UP000249254"/>
    </source>
</evidence>
<keyword evidence="3" id="KW-0804">Transcription</keyword>
<evidence type="ECO:0000259" key="4">
    <source>
        <dbReference type="PROSITE" id="PS50987"/>
    </source>
</evidence>
<sequence length="113" mass="12358">MATLPTDTGATLPDPAQLEQLNDRAAQASRMLKLLASEQRLRILCRLGEGEASVNELAHYAGLAQAATSQHLAKLRAEHIVEVRREGQTIYYSLKDPAAVRMIDTLCEIYGPA</sequence>
<dbReference type="Pfam" id="PF01022">
    <property type="entry name" value="HTH_5"/>
    <property type="match status" value="1"/>
</dbReference>
<dbReference type="SUPFAM" id="SSF46785">
    <property type="entry name" value="Winged helix' DNA-binding domain"/>
    <property type="match status" value="1"/>
</dbReference>
<evidence type="ECO:0000256" key="2">
    <source>
        <dbReference type="ARBA" id="ARBA00023125"/>
    </source>
</evidence>
<evidence type="ECO:0000313" key="5">
    <source>
        <dbReference type="EMBL" id="RAK55915.1"/>
    </source>
</evidence>
<dbReference type="CDD" id="cd00090">
    <property type="entry name" value="HTH_ARSR"/>
    <property type="match status" value="1"/>
</dbReference>
<dbReference type="EMBL" id="QFYQ01000001">
    <property type="protein sequence ID" value="RAK55915.1"/>
    <property type="molecule type" value="Genomic_DNA"/>
</dbReference>
<dbReference type="InterPro" id="IPR011991">
    <property type="entry name" value="ArsR-like_HTH"/>
</dbReference>
<dbReference type="PRINTS" id="PR00778">
    <property type="entry name" value="HTHARSR"/>
</dbReference>
<dbReference type="Gene3D" id="1.10.10.10">
    <property type="entry name" value="Winged helix-like DNA-binding domain superfamily/Winged helix DNA-binding domain"/>
    <property type="match status" value="1"/>
</dbReference>
<dbReference type="InterPro" id="IPR001845">
    <property type="entry name" value="HTH_ArsR_DNA-bd_dom"/>
</dbReference>
<dbReference type="InterPro" id="IPR036388">
    <property type="entry name" value="WH-like_DNA-bd_sf"/>
</dbReference>
<comment type="caution">
    <text evidence="5">The sequence shown here is derived from an EMBL/GenBank/DDBJ whole genome shotgun (WGS) entry which is preliminary data.</text>
</comment>
<dbReference type="RefSeq" id="WP_111529663.1">
    <property type="nucleotide sequence ID" value="NZ_JBHRSG010000003.1"/>
</dbReference>
<dbReference type="SMART" id="SM00418">
    <property type="entry name" value="HTH_ARSR"/>
    <property type="match status" value="1"/>
</dbReference>
<dbReference type="NCBIfam" id="NF033788">
    <property type="entry name" value="HTH_metalloreg"/>
    <property type="match status" value="1"/>
</dbReference>
<keyword evidence="1" id="KW-0805">Transcription regulation</keyword>
<feature type="domain" description="HTH arsR-type" evidence="4">
    <location>
        <begin position="21"/>
        <end position="113"/>
    </location>
</feature>
<dbReference type="Proteomes" id="UP000249254">
    <property type="component" value="Unassembled WGS sequence"/>
</dbReference>
<reference evidence="6" key="1">
    <citation type="submission" date="2018-05" db="EMBL/GenBank/DDBJ databases">
        <authorList>
            <person name="Li X."/>
        </authorList>
    </citation>
    <scope>NUCLEOTIDE SEQUENCE [LARGE SCALE GENOMIC DNA]</scope>
    <source>
        <strain evidence="6">LX32</strain>
    </source>
</reference>
<dbReference type="InterPro" id="IPR051011">
    <property type="entry name" value="Metal_resp_trans_reg"/>
</dbReference>
<evidence type="ECO:0000256" key="3">
    <source>
        <dbReference type="ARBA" id="ARBA00023163"/>
    </source>
</evidence>
<keyword evidence="2" id="KW-0238">DNA-binding</keyword>
<gene>
    <name evidence="5" type="ORF">DJ017_16070</name>
</gene>
<proteinExistence type="predicted"/>
<dbReference type="PANTHER" id="PTHR43132">
    <property type="entry name" value="ARSENICAL RESISTANCE OPERON REPRESSOR ARSR-RELATED"/>
    <property type="match status" value="1"/>
</dbReference>
<name>A0A328ANJ4_9CAUL</name>
<dbReference type="GO" id="GO:0003700">
    <property type="term" value="F:DNA-binding transcription factor activity"/>
    <property type="evidence" value="ECO:0007669"/>
    <property type="project" value="InterPro"/>
</dbReference>
<dbReference type="PANTHER" id="PTHR43132:SF8">
    <property type="entry name" value="HTH-TYPE TRANSCRIPTIONAL REGULATOR KMTR"/>
    <property type="match status" value="1"/>
</dbReference>
<dbReference type="AlphaFoldDB" id="A0A328ANJ4"/>
<accession>A0A328ANJ4</accession>
<evidence type="ECO:0000256" key="1">
    <source>
        <dbReference type="ARBA" id="ARBA00023015"/>
    </source>
</evidence>
<dbReference type="PROSITE" id="PS50987">
    <property type="entry name" value="HTH_ARSR_2"/>
    <property type="match status" value="1"/>
</dbReference>
<dbReference type="InterPro" id="IPR036390">
    <property type="entry name" value="WH_DNA-bd_sf"/>
</dbReference>
<keyword evidence="6" id="KW-1185">Reference proteome</keyword>